<proteinExistence type="predicted"/>
<sequence>MPIPAQISLSLELTRLVPAVLPILSYTAATVIKLARELKQHGSDLLVEEDLAVIFSRAKVAPSVENQFKNTVRIGSISPLTPNSEILLDAGPGATLRRALKDDYYLPTVIQLSLLVWMHEPTSLAATLVEAMRQRFELKVEHATPSPDFDGILKTLVAIQSQTSQYPWETLIELVESKFPSSMTGLDGVRTELKRLSPSTLLAAMDYLYLVQSLPEHRVMVIDNQMGAIPIIVWANCILGLGVDVLGCPDGDVHFGGSGEHQVVIKWNQKAASLRLSDLHPPTIYLKDASETVVLATLPEATQVEQLESEERLRLGGYLLKILRRKLNSPTIVPEGHPLHTEAVCFTIALAIVHARKLRRSAYGASKNSQPDILSAVETWKIQEASEVAFDGLEIPWDTVNSYTEAIFNSDGSLRLPPTLQKHSKKYNILHGMSYLNVVDVIEALSRLLLAFAHIVDIRACSQLPLVYSMDILVASSPIKGRDLVSLDCHVWFKMILTMLMGHKYGKELLGGLEGSLCLASARGWSAYIPTFEDNDPGNVDCESVFIKRGVPTNPRTEERRYLIVDGPIIRPLNPPRGPDLTPRIVERADTYTPRCVMPVLRRTEMWTTRSKAFCMSIRYHLEELVAGETRAYTLYTSPRYLNNALWGVDKTLLPCPHRDEEPQEKDLALDVATAAGFEWRLDFGPWPDESPRICICLVKGDARARWLVLGGILEDDSPDVPDATGLERRVLLRCDGCCVSCAVDRASDEAGKWLVVL</sequence>
<comment type="caution">
    <text evidence="1">The sequence shown here is derived from an EMBL/GenBank/DDBJ whole genome shotgun (WGS) entry which is preliminary data.</text>
</comment>
<gene>
    <name evidence="1" type="ORF">NA57DRAFT_79067</name>
</gene>
<dbReference type="OrthoDB" id="3800914at2759"/>
<dbReference type="EMBL" id="ML978130">
    <property type="protein sequence ID" value="KAF2096301.1"/>
    <property type="molecule type" value="Genomic_DNA"/>
</dbReference>
<evidence type="ECO:0000313" key="2">
    <source>
        <dbReference type="Proteomes" id="UP000799772"/>
    </source>
</evidence>
<dbReference type="Proteomes" id="UP000799772">
    <property type="component" value="Unassembled WGS sequence"/>
</dbReference>
<accession>A0A9P4IDM2</accession>
<evidence type="ECO:0000313" key="1">
    <source>
        <dbReference type="EMBL" id="KAF2096301.1"/>
    </source>
</evidence>
<dbReference type="AlphaFoldDB" id="A0A9P4IDM2"/>
<keyword evidence="2" id="KW-1185">Reference proteome</keyword>
<name>A0A9P4IDM2_9PEZI</name>
<protein>
    <submittedName>
        <fullName evidence="1">Uncharacterized protein</fullName>
    </submittedName>
</protein>
<reference evidence="1" key="1">
    <citation type="journal article" date="2020" name="Stud. Mycol.">
        <title>101 Dothideomycetes genomes: a test case for predicting lifestyles and emergence of pathogens.</title>
        <authorList>
            <person name="Haridas S."/>
            <person name="Albert R."/>
            <person name="Binder M."/>
            <person name="Bloem J."/>
            <person name="Labutti K."/>
            <person name="Salamov A."/>
            <person name="Andreopoulos B."/>
            <person name="Baker S."/>
            <person name="Barry K."/>
            <person name="Bills G."/>
            <person name="Bluhm B."/>
            <person name="Cannon C."/>
            <person name="Castanera R."/>
            <person name="Culley D."/>
            <person name="Daum C."/>
            <person name="Ezra D."/>
            <person name="Gonzalez J."/>
            <person name="Henrissat B."/>
            <person name="Kuo A."/>
            <person name="Liang C."/>
            <person name="Lipzen A."/>
            <person name="Lutzoni F."/>
            <person name="Magnuson J."/>
            <person name="Mondo S."/>
            <person name="Nolan M."/>
            <person name="Ohm R."/>
            <person name="Pangilinan J."/>
            <person name="Park H.-J."/>
            <person name="Ramirez L."/>
            <person name="Alfaro M."/>
            <person name="Sun H."/>
            <person name="Tritt A."/>
            <person name="Yoshinaga Y."/>
            <person name="Zwiers L.-H."/>
            <person name="Turgeon B."/>
            <person name="Goodwin S."/>
            <person name="Spatafora J."/>
            <person name="Crous P."/>
            <person name="Grigoriev I."/>
        </authorList>
    </citation>
    <scope>NUCLEOTIDE SEQUENCE</scope>
    <source>
        <strain evidence="1">CBS 133067</strain>
    </source>
</reference>
<organism evidence="1 2">
    <name type="scientific">Rhizodiscina lignyota</name>
    <dbReference type="NCBI Taxonomy" id="1504668"/>
    <lineage>
        <taxon>Eukaryota</taxon>
        <taxon>Fungi</taxon>
        <taxon>Dikarya</taxon>
        <taxon>Ascomycota</taxon>
        <taxon>Pezizomycotina</taxon>
        <taxon>Dothideomycetes</taxon>
        <taxon>Pleosporomycetidae</taxon>
        <taxon>Aulographales</taxon>
        <taxon>Rhizodiscinaceae</taxon>
        <taxon>Rhizodiscina</taxon>
    </lineage>
</organism>